<reference evidence="9" key="1">
    <citation type="journal article" date="2019" name="Int. J. Syst. Evol. Microbiol.">
        <title>The Global Catalogue of Microorganisms (GCM) 10K type strain sequencing project: providing services to taxonomists for standard genome sequencing and annotation.</title>
        <authorList>
            <consortium name="The Broad Institute Genomics Platform"/>
            <consortium name="The Broad Institute Genome Sequencing Center for Infectious Disease"/>
            <person name="Wu L."/>
            <person name="Ma J."/>
        </authorList>
    </citation>
    <scope>NUCLEOTIDE SEQUENCE [LARGE SCALE GENOMIC DNA]</scope>
    <source>
        <strain evidence="9">JCM 10303</strain>
    </source>
</reference>
<evidence type="ECO:0000256" key="4">
    <source>
        <dbReference type="ARBA" id="ARBA00022692"/>
    </source>
</evidence>
<evidence type="ECO:0000256" key="2">
    <source>
        <dbReference type="ARBA" id="ARBA00011006"/>
    </source>
</evidence>
<keyword evidence="3" id="KW-1003">Cell membrane</keyword>
<dbReference type="Proteomes" id="UP001500729">
    <property type="component" value="Unassembled WGS sequence"/>
</dbReference>
<dbReference type="PANTHER" id="PTHR33884:SF3">
    <property type="entry name" value="UPF0410 PROTEIN YMGE"/>
    <property type="match status" value="1"/>
</dbReference>
<keyword evidence="9" id="KW-1185">Reference proteome</keyword>
<feature type="transmembrane region" description="Helical" evidence="7">
    <location>
        <begin position="25"/>
        <end position="43"/>
    </location>
</feature>
<evidence type="ECO:0000256" key="5">
    <source>
        <dbReference type="ARBA" id="ARBA00022989"/>
    </source>
</evidence>
<feature type="transmembrane region" description="Helical" evidence="7">
    <location>
        <begin position="50"/>
        <end position="70"/>
    </location>
</feature>
<keyword evidence="6 7" id="KW-0472">Membrane</keyword>
<protein>
    <recommendedName>
        <fullName evidence="10">Membrane protein YeaQ/YmgE (Transglycosylase-associated protein family)</fullName>
    </recommendedName>
</protein>
<evidence type="ECO:0000256" key="6">
    <source>
        <dbReference type="ARBA" id="ARBA00023136"/>
    </source>
</evidence>
<feature type="transmembrane region" description="Helical" evidence="7">
    <location>
        <begin position="82"/>
        <end position="102"/>
    </location>
</feature>
<organism evidence="8 9">
    <name type="scientific">Saccharopolyspora erythraea</name>
    <name type="common">Streptomyces erythraeus</name>
    <dbReference type="NCBI Taxonomy" id="1836"/>
    <lineage>
        <taxon>Bacteria</taxon>
        <taxon>Bacillati</taxon>
        <taxon>Actinomycetota</taxon>
        <taxon>Actinomycetes</taxon>
        <taxon>Pseudonocardiales</taxon>
        <taxon>Pseudonocardiaceae</taxon>
        <taxon>Saccharopolyspora</taxon>
    </lineage>
</organism>
<proteinExistence type="inferred from homology"/>
<comment type="subcellular location">
    <subcellularLocation>
        <location evidence="1">Cell membrane</location>
        <topology evidence="1">Multi-pass membrane protein</topology>
    </subcellularLocation>
</comment>
<keyword evidence="4 7" id="KW-0812">Transmembrane</keyword>
<name>A0ABP3NET4_SACER</name>
<evidence type="ECO:0000313" key="9">
    <source>
        <dbReference type="Proteomes" id="UP001500729"/>
    </source>
</evidence>
<accession>A0ABP3NET4</accession>
<evidence type="ECO:0000313" key="8">
    <source>
        <dbReference type="EMBL" id="GAA0542938.1"/>
    </source>
</evidence>
<evidence type="ECO:0000256" key="3">
    <source>
        <dbReference type="ARBA" id="ARBA00022475"/>
    </source>
</evidence>
<dbReference type="EMBL" id="BAAAGS010000035">
    <property type="protein sequence ID" value="GAA0542938.1"/>
    <property type="molecule type" value="Genomic_DNA"/>
</dbReference>
<evidence type="ECO:0000256" key="1">
    <source>
        <dbReference type="ARBA" id="ARBA00004651"/>
    </source>
</evidence>
<keyword evidence="5 7" id="KW-1133">Transmembrane helix</keyword>
<comment type="similarity">
    <text evidence="2">Belongs to the UPF0410 family.</text>
</comment>
<comment type="caution">
    <text evidence="8">The sequence shown here is derived from an EMBL/GenBank/DDBJ whole genome shotgun (WGS) entry which is preliminary data.</text>
</comment>
<dbReference type="Pfam" id="PF04226">
    <property type="entry name" value="Transgly_assoc"/>
    <property type="match status" value="1"/>
</dbReference>
<gene>
    <name evidence="8" type="ORF">GCM10009533_47420</name>
</gene>
<sequence>MIAPVGGHPWAKRDFEAEGSNPVGILSWIVFGLIAGAIAKFIMPGKDPGGIIVTIIIGVLGGLLGGWLGSAVSGGGVSGFNVMSFVWAVVGSLILLIIYRLIFHRARA</sequence>
<dbReference type="PANTHER" id="PTHR33884">
    <property type="entry name" value="UPF0410 PROTEIN YMGE"/>
    <property type="match status" value="1"/>
</dbReference>
<evidence type="ECO:0008006" key="10">
    <source>
        <dbReference type="Google" id="ProtNLM"/>
    </source>
</evidence>
<evidence type="ECO:0000256" key="7">
    <source>
        <dbReference type="SAM" id="Phobius"/>
    </source>
</evidence>
<dbReference type="InterPro" id="IPR007341">
    <property type="entry name" value="Transgly_assoc"/>
</dbReference>